<gene>
    <name evidence="3" type="ordered locus">Msip34_1019</name>
</gene>
<dbReference type="STRING" id="582744.Msip34_1019"/>
<organism evidence="3 4">
    <name type="scientific">Methylovorus glucosotrophus (strain SIP3-4)</name>
    <dbReference type="NCBI Taxonomy" id="582744"/>
    <lineage>
        <taxon>Bacteria</taxon>
        <taxon>Pseudomonadati</taxon>
        <taxon>Pseudomonadota</taxon>
        <taxon>Betaproteobacteria</taxon>
        <taxon>Nitrosomonadales</taxon>
        <taxon>Methylophilaceae</taxon>
        <taxon>Methylovorus</taxon>
    </lineage>
</organism>
<name>C6XCJ1_METGS</name>
<evidence type="ECO:0000259" key="2">
    <source>
        <dbReference type="PROSITE" id="PS50164"/>
    </source>
</evidence>
<accession>C6XCJ1</accession>
<evidence type="ECO:0000313" key="4">
    <source>
        <dbReference type="Proteomes" id="UP000002743"/>
    </source>
</evidence>
<dbReference type="Pfam" id="PF01541">
    <property type="entry name" value="GIY-YIG"/>
    <property type="match status" value="1"/>
</dbReference>
<dbReference type="Proteomes" id="UP000002743">
    <property type="component" value="Chromosome"/>
</dbReference>
<dbReference type="Gene3D" id="3.40.1440.10">
    <property type="entry name" value="GIY-YIG endonuclease"/>
    <property type="match status" value="1"/>
</dbReference>
<evidence type="ECO:0000313" key="3">
    <source>
        <dbReference type="EMBL" id="ACT50266.1"/>
    </source>
</evidence>
<dbReference type="PROSITE" id="PS50164">
    <property type="entry name" value="GIY_YIG"/>
    <property type="match status" value="1"/>
</dbReference>
<dbReference type="InterPro" id="IPR035901">
    <property type="entry name" value="GIY-YIG_endonuc_sf"/>
</dbReference>
<protein>
    <submittedName>
        <fullName evidence="3">Excinuclease ABC C subunit domain protein</fullName>
    </submittedName>
</protein>
<dbReference type="OrthoDB" id="9797095at2"/>
<comment type="similarity">
    <text evidence="1">Belongs to the UPF0213 family.</text>
</comment>
<dbReference type="eggNOG" id="COG2827">
    <property type="taxonomic scope" value="Bacteria"/>
</dbReference>
<sequence length="87" mass="9703">MSEENPTSHWHLYLLECKGGSYYAGITNNLEARYKAHVEGKGARYTRANPPLRMLASKPYADRSAASIAEARLKKLAKADKLAFFAD</sequence>
<dbReference type="SUPFAM" id="SSF82771">
    <property type="entry name" value="GIY-YIG endonuclease"/>
    <property type="match status" value="1"/>
</dbReference>
<dbReference type="PANTHER" id="PTHR34477:SF1">
    <property type="entry name" value="UPF0213 PROTEIN YHBQ"/>
    <property type="match status" value="1"/>
</dbReference>
<dbReference type="KEGG" id="mei:Msip34_1019"/>
<dbReference type="PANTHER" id="PTHR34477">
    <property type="entry name" value="UPF0213 PROTEIN YHBQ"/>
    <property type="match status" value="1"/>
</dbReference>
<dbReference type="InterPro" id="IPR050190">
    <property type="entry name" value="UPF0213_domain"/>
</dbReference>
<dbReference type="HOGENOM" id="CLU_135650_0_2_4"/>
<reference evidence="4" key="1">
    <citation type="submission" date="2009-07" db="EMBL/GenBank/DDBJ databases">
        <title>Complete sequence of chromosome of Methylovorus sp. SIP3-4.</title>
        <authorList>
            <person name="Lucas S."/>
            <person name="Copeland A."/>
            <person name="Lapidus A."/>
            <person name="Glavina del Rio T."/>
            <person name="Tice H."/>
            <person name="Bruce D."/>
            <person name="Goodwin L."/>
            <person name="Pitluck S."/>
            <person name="Clum A."/>
            <person name="Larimer F."/>
            <person name="Land M."/>
            <person name="Hauser L."/>
            <person name="Kyrpides N."/>
            <person name="Mikhailova N."/>
            <person name="Kayluzhnaya M."/>
            <person name="Chistoserdova L."/>
        </authorList>
    </citation>
    <scope>NUCLEOTIDE SEQUENCE [LARGE SCALE GENOMIC DNA]</scope>
    <source>
        <strain evidence="4">SIP3-4</strain>
    </source>
</reference>
<keyword evidence="4" id="KW-1185">Reference proteome</keyword>
<dbReference type="InterPro" id="IPR000305">
    <property type="entry name" value="GIY-YIG_endonuc"/>
</dbReference>
<dbReference type="RefSeq" id="WP_015829788.1">
    <property type="nucleotide sequence ID" value="NC_012969.1"/>
</dbReference>
<dbReference type="EMBL" id="CP001674">
    <property type="protein sequence ID" value="ACT50266.1"/>
    <property type="molecule type" value="Genomic_DNA"/>
</dbReference>
<feature type="domain" description="GIY-YIG" evidence="2">
    <location>
        <begin position="8"/>
        <end position="83"/>
    </location>
</feature>
<evidence type="ECO:0000256" key="1">
    <source>
        <dbReference type="ARBA" id="ARBA00007435"/>
    </source>
</evidence>
<reference evidence="3 4" key="2">
    <citation type="journal article" date="2011" name="J. Bacteriol.">
        <title>Genomes of three methylotrophs from a single niche uncover genetic and metabolic divergence of Methylophilaceae.</title>
        <authorList>
            <person name="Lapidus A."/>
            <person name="Clum A."/>
            <person name="Labutti K."/>
            <person name="Kaluzhnaya M.G."/>
            <person name="Lim S."/>
            <person name="Beck D.A."/>
            <person name="Glavina Del Rio T."/>
            <person name="Nolan M."/>
            <person name="Mavromatis K."/>
            <person name="Huntemann M."/>
            <person name="Lucas S."/>
            <person name="Lidstrom M.E."/>
            <person name="Ivanova N."/>
            <person name="Chistoserdova L."/>
        </authorList>
    </citation>
    <scope>NUCLEOTIDE SEQUENCE [LARGE SCALE GENOMIC DNA]</scope>
    <source>
        <strain evidence="3 4">SIP3-4</strain>
    </source>
</reference>
<dbReference type="CDD" id="cd10456">
    <property type="entry name" value="GIY-YIG_UPF0213"/>
    <property type="match status" value="1"/>
</dbReference>
<dbReference type="AlphaFoldDB" id="C6XCJ1"/>
<proteinExistence type="inferred from homology"/>